<dbReference type="InterPro" id="IPR011102">
    <property type="entry name" value="Sig_transdc_His_kinase_HWE"/>
</dbReference>
<keyword evidence="18" id="KW-1185">Reference proteome</keyword>
<organism evidence="17 18">
    <name type="scientific">Luteibacter rhizovicinus</name>
    <dbReference type="NCBI Taxonomy" id="242606"/>
    <lineage>
        <taxon>Bacteria</taxon>
        <taxon>Pseudomonadati</taxon>
        <taxon>Pseudomonadota</taxon>
        <taxon>Gammaproteobacteria</taxon>
        <taxon>Lysobacterales</taxon>
        <taxon>Rhodanobacteraceae</taxon>
        <taxon>Luteibacter</taxon>
    </lineage>
</organism>
<evidence type="ECO:0000256" key="3">
    <source>
        <dbReference type="ARBA" id="ARBA00022543"/>
    </source>
</evidence>
<keyword evidence="10" id="KW-0547">Nucleotide-binding</keyword>
<dbReference type="GO" id="GO:0005524">
    <property type="term" value="F:ATP binding"/>
    <property type="evidence" value="ECO:0007669"/>
    <property type="project" value="UniProtKB-KW"/>
</dbReference>
<evidence type="ECO:0000256" key="1">
    <source>
        <dbReference type="ARBA" id="ARBA00000085"/>
    </source>
</evidence>
<keyword evidence="9" id="KW-0677">Repeat</keyword>
<comment type="catalytic activity">
    <reaction evidence="1">
        <text>ATP + protein L-histidine = ADP + protein N-phospho-L-histidine.</text>
        <dbReference type="EC" id="2.7.13.3"/>
    </reaction>
</comment>
<dbReference type="PROSITE" id="PS50113">
    <property type="entry name" value="PAC"/>
    <property type="match status" value="1"/>
</dbReference>
<dbReference type="RefSeq" id="WP_132142676.1">
    <property type="nucleotide sequence ID" value="NZ_SMCS01000002.1"/>
</dbReference>
<keyword evidence="7" id="KW-0288">FMN</keyword>
<evidence type="ECO:0000256" key="8">
    <source>
        <dbReference type="ARBA" id="ARBA00022679"/>
    </source>
</evidence>
<sequence>MTEDTASPILRAAEMGDREFRELADFAPVMIWRSGPDKLCDWFNLSWLAFTGRSMASELGFGWADGVHPDDLERCVEIYTNAFDARQPFSMEYRLHRADGEFVWLLDNGAPFYRDGAFAGYMGSCVDVTGHREAQRAQRILINELNHRVKNTLAIVQAMANQTFHGERTTAESLAIFDARVRSLASAHDLLVSKAWNDVPLRRIIESAVAPHDPGNDRIFADGPNLMLRPETAVSVAMAVHELFTNAAKYGALSNSAGTVTMLWTIDDTQNPPRLTVNWKEHGGPVVVTPAQRGFGTRFIERVLAGQVGGTAVVTFASDGLECTFEAPIRTGRQDRSERRRA</sequence>
<dbReference type="Gene3D" id="3.30.450.20">
    <property type="entry name" value="PAS domain"/>
    <property type="match status" value="1"/>
</dbReference>
<evidence type="ECO:0000256" key="6">
    <source>
        <dbReference type="ARBA" id="ARBA00022630"/>
    </source>
</evidence>
<dbReference type="PANTHER" id="PTHR41523">
    <property type="entry name" value="TWO-COMPONENT SYSTEM SENSOR PROTEIN"/>
    <property type="match status" value="1"/>
</dbReference>
<dbReference type="GO" id="GO:0009881">
    <property type="term" value="F:photoreceptor activity"/>
    <property type="evidence" value="ECO:0007669"/>
    <property type="project" value="UniProtKB-KW"/>
</dbReference>
<name>A0A4R3YY88_9GAMM</name>
<evidence type="ECO:0000313" key="18">
    <source>
        <dbReference type="Proteomes" id="UP000295645"/>
    </source>
</evidence>
<reference evidence="17 18" key="1">
    <citation type="submission" date="2019-03" db="EMBL/GenBank/DDBJ databases">
        <title>Above-ground endophytic microbial communities from plants in different locations in the United States.</title>
        <authorList>
            <person name="Frank C."/>
        </authorList>
    </citation>
    <scope>NUCLEOTIDE SEQUENCE [LARGE SCALE GENOMIC DNA]</scope>
    <source>
        <strain evidence="17 18">LP_13_YM</strain>
    </source>
</reference>
<dbReference type="InterPro" id="IPR035965">
    <property type="entry name" value="PAS-like_dom_sf"/>
</dbReference>
<dbReference type="AlphaFoldDB" id="A0A4R3YY88"/>
<dbReference type="Pfam" id="PF07536">
    <property type="entry name" value="HWE_HK"/>
    <property type="match status" value="1"/>
</dbReference>
<dbReference type="CDD" id="cd00130">
    <property type="entry name" value="PAS"/>
    <property type="match status" value="1"/>
</dbReference>
<evidence type="ECO:0000256" key="2">
    <source>
        <dbReference type="ARBA" id="ARBA00012438"/>
    </source>
</evidence>
<dbReference type="SMART" id="SM00086">
    <property type="entry name" value="PAC"/>
    <property type="match status" value="1"/>
</dbReference>
<dbReference type="OrthoDB" id="9816309at2"/>
<evidence type="ECO:0000256" key="7">
    <source>
        <dbReference type="ARBA" id="ARBA00022643"/>
    </source>
</evidence>
<dbReference type="Gene3D" id="3.30.565.10">
    <property type="entry name" value="Histidine kinase-like ATPase, C-terminal domain"/>
    <property type="match status" value="1"/>
</dbReference>
<evidence type="ECO:0000256" key="5">
    <source>
        <dbReference type="ARBA" id="ARBA00022606"/>
    </source>
</evidence>
<dbReference type="InterPro" id="IPR000014">
    <property type="entry name" value="PAS"/>
</dbReference>
<evidence type="ECO:0000256" key="15">
    <source>
        <dbReference type="ARBA" id="ARBA00023170"/>
    </source>
</evidence>
<dbReference type="GO" id="GO:0004673">
    <property type="term" value="F:protein histidine kinase activity"/>
    <property type="evidence" value="ECO:0007669"/>
    <property type="project" value="UniProtKB-EC"/>
</dbReference>
<evidence type="ECO:0000256" key="11">
    <source>
        <dbReference type="ARBA" id="ARBA00022777"/>
    </source>
</evidence>
<feature type="domain" description="PAC" evidence="16">
    <location>
        <begin position="89"/>
        <end position="140"/>
    </location>
</feature>
<evidence type="ECO:0000256" key="4">
    <source>
        <dbReference type="ARBA" id="ARBA00022553"/>
    </source>
</evidence>
<dbReference type="InterPro" id="IPR013655">
    <property type="entry name" value="PAS_fold_3"/>
</dbReference>
<comment type="caution">
    <text evidence="17">The sequence shown here is derived from an EMBL/GenBank/DDBJ whole genome shotgun (WGS) entry which is preliminary data.</text>
</comment>
<dbReference type="InterPro" id="IPR000700">
    <property type="entry name" value="PAS-assoc_C"/>
</dbReference>
<keyword evidence="8" id="KW-0808">Transferase</keyword>
<dbReference type="InterPro" id="IPR001610">
    <property type="entry name" value="PAC"/>
</dbReference>
<dbReference type="SUPFAM" id="SSF55785">
    <property type="entry name" value="PYP-like sensor domain (PAS domain)"/>
    <property type="match status" value="1"/>
</dbReference>
<evidence type="ECO:0000259" key="16">
    <source>
        <dbReference type="PROSITE" id="PS50113"/>
    </source>
</evidence>
<keyword evidence="4" id="KW-0597">Phosphoprotein</keyword>
<dbReference type="FunFam" id="3.30.450.20:FF:000099">
    <property type="entry name" value="Sensory box sensor histidine kinase"/>
    <property type="match status" value="1"/>
</dbReference>
<keyword evidence="15" id="KW-0675">Receptor</keyword>
<evidence type="ECO:0000313" key="17">
    <source>
        <dbReference type="EMBL" id="TCV96454.1"/>
    </source>
</evidence>
<evidence type="ECO:0000256" key="14">
    <source>
        <dbReference type="ARBA" id="ARBA00023026"/>
    </source>
</evidence>
<keyword evidence="5" id="KW-0716">Sensory transduction</keyword>
<accession>A0A4R3YY88</accession>
<gene>
    <name evidence="17" type="ORF">EC912_102805</name>
</gene>
<dbReference type="Pfam" id="PF08447">
    <property type="entry name" value="PAS_3"/>
    <property type="match status" value="1"/>
</dbReference>
<protein>
    <recommendedName>
        <fullName evidence="2">histidine kinase</fullName>
        <ecNumber evidence="2">2.7.13.3</ecNumber>
    </recommendedName>
</protein>
<keyword evidence="14" id="KW-0843">Virulence</keyword>
<dbReference type="InterPro" id="IPR036890">
    <property type="entry name" value="HATPase_C_sf"/>
</dbReference>
<keyword evidence="13" id="KW-0157">Chromophore</keyword>
<dbReference type="EMBL" id="SMCS01000002">
    <property type="protein sequence ID" value="TCV96454.1"/>
    <property type="molecule type" value="Genomic_DNA"/>
</dbReference>
<keyword evidence="3" id="KW-0600">Photoreceptor protein</keyword>
<evidence type="ECO:0000256" key="12">
    <source>
        <dbReference type="ARBA" id="ARBA00022840"/>
    </source>
</evidence>
<keyword evidence="6" id="KW-0285">Flavoprotein</keyword>
<keyword evidence="12" id="KW-0067">ATP-binding</keyword>
<evidence type="ECO:0000256" key="9">
    <source>
        <dbReference type="ARBA" id="ARBA00022737"/>
    </source>
</evidence>
<dbReference type="PANTHER" id="PTHR41523:SF7">
    <property type="entry name" value="HISTIDINE KINASE"/>
    <property type="match status" value="1"/>
</dbReference>
<dbReference type="EC" id="2.7.13.3" evidence="2"/>
<evidence type="ECO:0000256" key="10">
    <source>
        <dbReference type="ARBA" id="ARBA00022741"/>
    </source>
</evidence>
<dbReference type="Proteomes" id="UP000295645">
    <property type="component" value="Unassembled WGS sequence"/>
</dbReference>
<dbReference type="NCBIfam" id="TIGR00229">
    <property type="entry name" value="sensory_box"/>
    <property type="match status" value="1"/>
</dbReference>
<evidence type="ECO:0000256" key="13">
    <source>
        <dbReference type="ARBA" id="ARBA00022991"/>
    </source>
</evidence>
<keyword evidence="11" id="KW-0418">Kinase</keyword>
<dbReference type="SMART" id="SM00911">
    <property type="entry name" value="HWE_HK"/>
    <property type="match status" value="1"/>
</dbReference>
<proteinExistence type="predicted"/>